<evidence type="ECO:0000256" key="4">
    <source>
        <dbReference type="ARBA" id="ARBA00022619"/>
    </source>
</evidence>
<evidence type="ECO:0000256" key="3">
    <source>
        <dbReference type="ARBA" id="ARBA00012664"/>
    </source>
</evidence>
<dbReference type="PANTHER" id="PTHR21058:SF0">
    <property type="entry name" value="6,7-DIMETHYL-8-RIBITYLLUMAZINE SYNTHASE"/>
    <property type="match status" value="1"/>
</dbReference>
<dbReference type="GO" id="GO:0009231">
    <property type="term" value="P:riboflavin biosynthetic process"/>
    <property type="evidence" value="ECO:0007669"/>
    <property type="project" value="UniProtKB-KW"/>
</dbReference>
<name>A0A8S5S2Y6_9CAUD</name>
<accession>A0A8S5S2Y6</accession>
<dbReference type="PANTHER" id="PTHR21058">
    <property type="entry name" value="6,7-DIMETHYL-8-RIBITYLLUMAZINE SYNTHASE DMRL SYNTHASE LUMAZINE SYNTHASE"/>
    <property type="match status" value="1"/>
</dbReference>
<evidence type="ECO:0000256" key="1">
    <source>
        <dbReference type="ARBA" id="ARBA00004917"/>
    </source>
</evidence>
<comment type="catalytic activity">
    <reaction evidence="6">
        <text>(2S)-2-hydroxy-3-oxobutyl phosphate + 5-amino-6-(D-ribitylamino)uracil = 6,7-dimethyl-8-(1-D-ribityl)lumazine + phosphate + 2 H2O + H(+)</text>
        <dbReference type="Rhea" id="RHEA:26152"/>
        <dbReference type="ChEBI" id="CHEBI:15377"/>
        <dbReference type="ChEBI" id="CHEBI:15378"/>
        <dbReference type="ChEBI" id="CHEBI:15934"/>
        <dbReference type="ChEBI" id="CHEBI:43474"/>
        <dbReference type="ChEBI" id="CHEBI:58201"/>
        <dbReference type="ChEBI" id="CHEBI:58830"/>
        <dbReference type="EC" id="2.5.1.78"/>
    </reaction>
</comment>
<dbReference type="GO" id="GO:0000906">
    <property type="term" value="F:6,7-dimethyl-8-ribityllumazine synthase activity"/>
    <property type="evidence" value="ECO:0007669"/>
    <property type="project" value="UniProtKB-EC"/>
</dbReference>
<dbReference type="CDD" id="cd09209">
    <property type="entry name" value="Lumazine_synthase-I"/>
    <property type="match status" value="1"/>
</dbReference>
<keyword evidence="5" id="KW-0808">Transferase</keyword>
<dbReference type="Pfam" id="PF00885">
    <property type="entry name" value="DMRL_synthase"/>
    <property type="match status" value="1"/>
</dbReference>
<comment type="similarity">
    <text evidence="2">Belongs to the DMRL synthase family.</text>
</comment>
<dbReference type="NCBIfam" id="TIGR00114">
    <property type="entry name" value="lumazine-synth"/>
    <property type="match status" value="1"/>
</dbReference>
<proteinExistence type="inferred from homology"/>
<organism evidence="7">
    <name type="scientific">Siphoviridae sp. ctBLh2</name>
    <dbReference type="NCBI Taxonomy" id="2827803"/>
    <lineage>
        <taxon>Viruses</taxon>
        <taxon>Duplodnaviria</taxon>
        <taxon>Heunggongvirae</taxon>
        <taxon>Uroviricota</taxon>
        <taxon>Caudoviricetes</taxon>
    </lineage>
</organism>
<dbReference type="HAMAP" id="MF_00178">
    <property type="entry name" value="Lumazine_synth"/>
    <property type="match status" value="1"/>
</dbReference>
<keyword evidence="4" id="KW-0686">Riboflavin biosynthesis</keyword>
<protein>
    <recommendedName>
        <fullName evidence="3">6,7-dimethyl-8-ribityllumazine synthase</fullName>
        <ecNumber evidence="3">2.5.1.78</ecNumber>
    </recommendedName>
</protein>
<evidence type="ECO:0000313" key="7">
    <source>
        <dbReference type="EMBL" id="DAF45381.1"/>
    </source>
</evidence>
<dbReference type="SUPFAM" id="SSF52121">
    <property type="entry name" value="Lumazine synthase"/>
    <property type="match status" value="1"/>
</dbReference>
<dbReference type="InterPro" id="IPR034964">
    <property type="entry name" value="LS"/>
</dbReference>
<sequence>MATRNHNLSKFDAPLPSAEDMRFGIVVAEWNREVTEALLEGAVRTLRAAGCPDMNIQIKYVPGTFELSLGAQFFAEYTDVDAVIALGCVIQGDTRHFDFICQGVTQGITQLQIQWNMPIAFGVLTVNDMQQALDRCGGRLGNKGDEAAAAAINMVKLQIDMEAASPDHEPDRRNIN</sequence>
<reference evidence="7" key="1">
    <citation type="journal article" date="2021" name="Proc. Natl. Acad. Sci. U.S.A.">
        <title>A Catalog of Tens of Thousands of Viruses from Human Metagenomes Reveals Hidden Associations with Chronic Diseases.</title>
        <authorList>
            <person name="Tisza M.J."/>
            <person name="Buck C.B."/>
        </authorList>
    </citation>
    <scope>NUCLEOTIDE SEQUENCE</scope>
    <source>
        <strain evidence="7">CtBLh2</strain>
    </source>
</reference>
<dbReference type="EMBL" id="BK032514">
    <property type="protein sequence ID" value="DAF45381.1"/>
    <property type="molecule type" value="Genomic_DNA"/>
</dbReference>
<dbReference type="InterPro" id="IPR002180">
    <property type="entry name" value="LS/RS"/>
</dbReference>
<evidence type="ECO:0000256" key="5">
    <source>
        <dbReference type="ARBA" id="ARBA00022679"/>
    </source>
</evidence>
<dbReference type="InterPro" id="IPR036467">
    <property type="entry name" value="LS/RS_sf"/>
</dbReference>
<dbReference type="EC" id="2.5.1.78" evidence="3"/>
<dbReference type="Gene3D" id="3.40.50.960">
    <property type="entry name" value="Lumazine/riboflavin synthase"/>
    <property type="match status" value="1"/>
</dbReference>
<evidence type="ECO:0000256" key="2">
    <source>
        <dbReference type="ARBA" id="ARBA00007424"/>
    </source>
</evidence>
<comment type="pathway">
    <text evidence="1">Cofactor biosynthesis; riboflavin biosynthesis; riboflavin from 2-hydroxy-3-oxobutyl phosphate and 5-amino-6-(D-ribitylamino)uracil: step 1/2.</text>
</comment>
<evidence type="ECO:0000256" key="6">
    <source>
        <dbReference type="ARBA" id="ARBA00048785"/>
    </source>
</evidence>